<dbReference type="OMA" id="LQLGEPY"/>
<protein>
    <submittedName>
        <fullName evidence="2">Uncharacterized protein</fullName>
    </submittedName>
</protein>
<gene>
    <name evidence="2" type="ORF">ABL78_6464</name>
</gene>
<comment type="caution">
    <text evidence="2">The sequence shown here is derived from an EMBL/GenBank/DDBJ whole genome shotgun (WGS) entry which is preliminary data.</text>
</comment>
<feature type="compositionally biased region" description="Gly residues" evidence="1">
    <location>
        <begin position="259"/>
        <end position="269"/>
    </location>
</feature>
<evidence type="ECO:0000313" key="2">
    <source>
        <dbReference type="EMBL" id="KPI84476.1"/>
    </source>
</evidence>
<name>A0A0N0P3S6_LEPSE</name>
<keyword evidence="3" id="KW-1185">Reference proteome</keyword>
<reference evidence="2 3" key="1">
    <citation type="journal article" date="2015" name="PLoS Pathog.">
        <title>Leptomonas seymouri: Adaptations to the Dixenous Life Cycle Analyzed by Genome Sequencing, Transcriptome Profiling and Co-infection with Leishmania donovani.</title>
        <authorList>
            <person name="Kraeva N."/>
            <person name="Butenko A."/>
            <person name="Hlavacova J."/>
            <person name="Kostygov A."/>
            <person name="Myskova J."/>
            <person name="Grybchuk D."/>
            <person name="Lestinova T."/>
            <person name="Votypka J."/>
            <person name="Volf P."/>
            <person name="Opperdoes F."/>
            <person name="Flegontov P."/>
            <person name="Lukes J."/>
            <person name="Yurchenko V."/>
        </authorList>
    </citation>
    <scope>NUCLEOTIDE SEQUENCE [LARGE SCALE GENOMIC DNA]</scope>
    <source>
        <strain evidence="2 3">ATCC 30220</strain>
    </source>
</reference>
<feature type="region of interest" description="Disordered" evidence="1">
    <location>
        <begin position="238"/>
        <end position="279"/>
    </location>
</feature>
<sequence length="381" mass="41553">MAETVAAVPRPLSTATNRVSGCTQPPNRGCIDAFMLKYSGHLPHPVFDDGDRPTTRAYCFPTNSPRLMAPYLYSGADYALVLAACFPSRCIDLSLLNWSSSPLASQRQGNLRVFCESARALALPDAPLSALHPELLQSNPACVVAHLKVQHWLYSLSLRFTPHSSHDAATLRAVHRHLQLGEPYLKRQRAELSQQHDACLSVRDCAPISAEDLQQCCGPALAPTPDFLDLPDVSAQSRLSSSNARGGDRESEATVVAGDGSGNISGGSDGGEDASRTARRKPWLNYSKPWLLPSLRAAEAKKAASVAAAAKQEQAERERNPRYTAFAGQSKDLQQQYIVSRAAAVERRMQLLTVKAFIMQEVTEGRALDFKEIVDRLRGPH</sequence>
<dbReference type="AlphaFoldDB" id="A0A0N0P3S6"/>
<evidence type="ECO:0000313" key="3">
    <source>
        <dbReference type="Proteomes" id="UP000038009"/>
    </source>
</evidence>
<organism evidence="2 3">
    <name type="scientific">Leptomonas seymouri</name>
    <dbReference type="NCBI Taxonomy" id="5684"/>
    <lineage>
        <taxon>Eukaryota</taxon>
        <taxon>Discoba</taxon>
        <taxon>Euglenozoa</taxon>
        <taxon>Kinetoplastea</taxon>
        <taxon>Metakinetoplastina</taxon>
        <taxon>Trypanosomatida</taxon>
        <taxon>Trypanosomatidae</taxon>
        <taxon>Leishmaniinae</taxon>
        <taxon>Leptomonas</taxon>
    </lineage>
</organism>
<dbReference type="VEuPathDB" id="TriTrypDB:Lsey_0255_0020"/>
<accession>A0A0N0P3S6</accession>
<dbReference type="EMBL" id="LJSK01000255">
    <property type="protein sequence ID" value="KPI84476.1"/>
    <property type="molecule type" value="Genomic_DNA"/>
</dbReference>
<proteinExistence type="predicted"/>
<evidence type="ECO:0000256" key="1">
    <source>
        <dbReference type="SAM" id="MobiDB-lite"/>
    </source>
</evidence>
<dbReference type="OrthoDB" id="251513at2759"/>
<dbReference type="Proteomes" id="UP000038009">
    <property type="component" value="Unassembled WGS sequence"/>
</dbReference>